<dbReference type="EMBL" id="JABANO010011634">
    <property type="protein sequence ID" value="KAF4743150.1"/>
    <property type="molecule type" value="Genomic_DNA"/>
</dbReference>
<evidence type="ECO:0000313" key="3">
    <source>
        <dbReference type="Proteomes" id="UP000553632"/>
    </source>
</evidence>
<feature type="region of interest" description="Disordered" evidence="1">
    <location>
        <begin position="735"/>
        <end position="760"/>
    </location>
</feature>
<name>A0A7J6TFL4_PEROL</name>
<dbReference type="Proteomes" id="UP000553632">
    <property type="component" value="Unassembled WGS sequence"/>
</dbReference>
<reference evidence="2 3" key="1">
    <citation type="submission" date="2020-04" db="EMBL/GenBank/DDBJ databases">
        <title>Perkinsus olseni comparative genomics.</title>
        <authorList>
            <person name="Bogema D.R."/>
        </authorList>
    </citation>
    <scope>NUCLEOTIDE SEQUENCE [LARGE SCALE GENOMIC DNA]</scope>
    <source>
        <strain evidence="2 3">ATCC PRA-207</strain>
    </source>
</reference>
<sequence length="1043" mass="117283">MAAKTMSTEEQLAIRDRIKDLIRHSDFACFRFEWSRAPLGTLDGAEDLAMYVFREIVNAFDSKLHRILCTGYMLDINARDAHTTPASSNASLLPGKSGLVLSELRSLLSMCKLVRNDQRMRIEAQEANISPLSRTLQHEPYYYRTIVRSLFEDYPYSEVSSSRRPRRREPTNPVDAREVVALLLTDGSDRESSNVQFIYQLLPVVADMVELVGPLQALSSRLTPAAASCSSAEQLIHASFVFDCPKLFRFICMHATTAMSRGVDGCLFDWPSLLHALWEQPESHPYLSPLLSRMCRGEVAASVTEKRPAGVSDLFLIDADEHRNAALLRSIGPASLDRIRTLFGERTAALLGRRKVLMDRSPEGRGVILRKWAPLIAIVSGESVLAQLVAVEAEAVVDGHPTVTPQEVRSLDFLSKLAWGEPVHLRQSDLVYNDLPTIDQVGPLKNVKVVSLPKPRGPANWWIGGLNIMRHGPADNLRVKIEEDLCGDGSRVGLLQRLSIGQNPDASLSHQTGSIRIWGTGESEQQFWGPRVRSVTLTGRKGHILNSDPPRVTLVSTQSPVPKMFPLCAPDHGHFRYQLEIHGERFSFSVHDSVATRPKVREATGSHRNKRLVRCIPDHSTVGSDSDEKPSYSVCGKDNLAETCPFMRQGGIPNFEKHMMTQIEPRIDAVVHKVTINTSKVNPSQKFHPTDRGPHFGKVHLPKAYQDAMDRLDHTRRPAMTSNPYGIPMFKLRPGPDRSNNTADHHHNDYSLRMQDPDSEGFPESFRDVLKRRNNWEEVRISALHNGKMGLFDARHPPKNPEAVDSEAYSESHPLYDRARMPLELRHPVHEYEGFHDHIRFLHPSIEFRHWVHFAKVKLVDLETQHTLWDKLYEVHGHKIAADQRDIGGPVEFKGLDPRLGKLDLFKLTVDADNPHILPKFDTKPTTSLNDVHQQEIRGLTTRLDRYIANPPQSHSHAQEPEAVGSDHTPLYAREGVNSARLFDYWRKQEFLFGAARPLVRGSASIEVADGAPAGATPNGDTEAVMMQPEPVHNSGRMLWKVE</sequence>
<evidence type="ECO:0000313" key="2">
    <source>
        <dbReference type="EMBL" id="KAF4743150.1"/>
    </source>
</evidence>
<feature type="region of interest" description="Disordered" evidence="1">
    <location>
        <begin position="1010"/>
        <end position="1043"/>
    </location>
</feature>
<dbReference type="AlphaFoldDB" id="A0A7J6TFL4"/>
<gene>
    <name evidence="2" type="ORF">FOZ63_000566</name>
</gene>
<evidence type="ECO:0000256" key="1">
    <source>
        <dbReference type="SAM" id="MobiDB-lite"/>
    </source>
</evidence>
<proteinExistence type="predicted"/>
<comment type="caution">
    <text evidence="2">The sequence shown here is derived from an EMBL/GenBank/DDBJ whole genome shotgun (WGS) entry which is preliminary data.</text>
</comment>
<protein>
    <submittedName>
        <fullName evidence="2">Uncharacterized protein</fullName>
    </submittedName>
</protein>
<accession>A0A7J6TFL4</accession>
<organism evidence="2 3">
    <name type="scientific">Perkinsus olseni</name>
    <name type="common">Perkinsus atlanticus</name>
    <dbReference type="NCBI Taxonomy" id="32597"/>
    <lineage>
        <taxon>Eukaryota</taxon>
        <taxon>Sar</taxon>
        <taxon>Alveolata</taxon>
        <taxon>Perkinsozoa</taxon>
        <taxon>Perkinsea</taxon>
        <taxon>Perkinsida</taxon>
        <taxon>Perkinsidae</taxon>
        <taxon>Perkinsus</taxon>
    </lineage>
</organism>
<keyword evidence="3" id="KW-1185">Reference proteome</keyword>